<comment type="pathway">
    <text evidence="1 7">Cell wall biogenesis; peptidoglycan biosynthesis.</text>
</comment>
<keyword evidence="5 7" id="KW-0573">Peptidoglycan synthesis</keyword>
<feature type="domain" description="L,D-TPase catalytic" evidence="9">
    <location>
        <begin position="39"/>
        <end position="235"/>
    </location>
</feature>
<feature type="chain" id="PRO_5004794780" evidence="8">
    <location>
        <begin position="25"/>
        <end position="235"/>
    </location>
</feature>
<dbReference type="GO" id="GO:0018104">
    <property type="term" value="P:peptidoglycan-protein cross-linking"/>
    <property type="evidence" value="ECO:0007669"/>
    <property type="project" value="TreeGrafter"/>
</dbReference>
<keyword evidence="10" id="KW-0614">Plasmid</keyword>
<dbReference type="SUPFAM" id="SSF141523">
    <property type="entry name" value="L,D-transpeptidase catalytic domain-like"/>
    <property type="match status" value="1"/>
</dbReference>
<dbReference type="OrthoDB" id="9787225at2"/>
<evidence type="ECO:0000256" key="4">
    <source>
        <dbReference type="ARBA" id="ARBA00022960"/>
    </source>
</evidence>
<dbReference type="InterPro" id="IPR038063">
    <property type="entry name" value="Transpep_catalytic_dom"/>
</dbReference>
<evidence type="ECO:0000256" key="2">
    <source>
        <dbReference type="ARBA" id="ARBA00005992"/>
    </source>
</evidence>
<dbReference type="GO" id="GO:0071972">
    <property type="term" value="F:peptidoglycan L,D-transpeptidase activity"/>
    <property type="evidence" value="ECO:0007669"/>
    <property type="project" value="TreeGrafter"/>
</dbReference>
<evidence type="ECO:0000256" key="8">
    <source>
        <dbReference type="SAM" id="SignalP"/>
    </source>
</evidence>
<dbReference type="RefSeq" id="WP_025413927.1">
    <property type="nucleotide sequence ID" value="NZ_CP007129.1"/>
</dbReference>
<dbReference type="UniPathway" id="UPA00219"/>
<gene>
    <name evidence="10" type="ORF">J421_5058</name>
</gene>
<reference evidence="10 11" key="1">
    <citation type="journal article" date="2014" name="Genome Announc.">
        <title>Genome Sequence and Methylome of Soil Bacterium Gemmatirosa kalamazoonensis KBS708T, a Member of the Rarely Cultivated Gemmatimonadetes Phylum.</title>
        <authorList>
            <person name="Debruyn J.M."/>
            <person name="Radosevich M."/>
            <person name="Wommack K.E."/>
            <person name="Polson S.W."/>
            <person name="Hauser L.J."/>
            <person name="Fawaz M.N."/>
            <person name="Korlach J."/>
            <person name="Tsai Y.C."/>
        </authorList>
    </citation>
    <scope>NUCLEOTIDE SEQUENCE [LARGE SCALE GENOMIC DNA]</scope>
    <source>
        <strain evidence="10 11">KBS708</strain>
        <plasmid evidence="11">Plasmid 1</plasmid>
    </source>
</reference>
<dbReference type="HOGENOM" id="CLU_1178857_0_0_0"/>
<dbReference type="InParanoid" id="W0RSM9"/>
<feature type="active site" description="Nucleophile" evidence="7">
    <location>
        <position position="211"/>
    </location>
</feature>
<keyword evidence="8" id="KW-0732">Signal</keyword>
<evidence type="ECO:0000256" key="5">
    <source>
        <dbReference type="ARBA" id="ARBA00022984"/>
    </source>
</evidence>
<dbReference type="GO" id="GO:0005576">
    <property type="term" value="C:extracellular region"/>
    <property type="evidence" value="ECO:0007669"/>
    <property type="project" value="TreeGrafter"/>
</dbReference>
<sequence>MRPIPPSLRVAGLAALLLGAAAHARGGTSSAAQERARGLRVVVSVLDRRLWAIADDDTLLTAPVAVGSDAVLQYEARRWRFATPRGQRRVVRKDSLPVWTPPEWHYYEVAREHGLAVRRLAADRPVTLSDGRRLEIRRAVVGVVDPDGTFAELPVDEEIVFDGALFIPPLGTRNRRIAGELGRYRLDLGDGVSIHGTPWKESIGQAVTHGCIRVGDVDMAWLYEFIPVGTRVFIY</sequence>
<keyword evidence="11" id="KW-1185">Reference proteome</keyword>
<dbReference type="Gene3D" id="2.40.440.10">
    <property type="entry name" value="L,D-transpeptidase catalytic domain-like"/>
    <property type="match status" value="1"/>
</dbReference>
<dbReference type="Pfam" id="PF03734">
    <property type="entry name" value="YkuD"/>
    <property type="match status" value="1"/>
</dbReference>
<organism evidence="10 11">
    <name type="scientific">Gemmatirosa kalamazoonensis</name>
    <dbReference type="NCBI Taxonomy" id="861299"/>
    <lineage>
        <taxon>Bacteria</taxon>
        <taxon>Pseudomonadati</taxon>
        <taxon>Gemmatimonadota</taxon>
        <taxon>Gemmatimonadia</taxon>
        <taxon>Gemmatimonadales</taxon>
        <taxon>Gemmatimonadaceae</taxon>
        <taxon>Gemmatirosa</taxon>
    </lineage>
</organism>
<accession>W0RSM9</accession>
<evidence type="ECO:0000256" key="1">
    <source>
        <dbReference type="ARBA" id="ARBA00004752"/>
    </source>
</evidence>
<evidence type="ECO:0000313" key="11">
    <source>
        <dbReference type="Proteomes" id="UP000019151"/>
    </source>
</evidence>
<keyword evidence="4 7" id="KW-0133">Cell shape</keyword>
<feature type="active site" description="Proton donor/acceptor" evidence="7">
    <location>
        <position position="195"/>
    </location>
</feature>
<dbReference type="InterPro" id="IPR050979">
    <property type="entry name" value="LD-transpeptidase"/>
</dbReference>
<dbReference type="GO" id="GO:0016740">
    <property type="term" value="F:transferase activity"/>
    <property type="evidence" value="ECO:0007669"/>
    <property type="project" value="UniProtKB-KW"/>
</dbReference>
<dbReference type="CDD" id="cd16913">
    <property type="entry name" value="YkuD_like"/>
    <property type="match status" value="1"/>
</dbReference>
<evidence type="ECO:0000259" key="9">
    <source>
        <dbReference type="PROSITE" id="PS52029"/>
    </source>
</evidence>
<evidence type="ECO:0000256" key="6">
    <source>
        <dbReference type="ARBA" id="ARBA00023316"/>
    </source>
</evidence>
<protein>
    <submittedName>
        <fullName evidence="10">ErfK/YbiS/YcfS/YnhG family protein</fullName>
    </submittedName>
</protein>
<dbReference type="EMBL" id="CP007129">
    <property type="protein sequence ID" value="AHG92593.1"/>
    <property type="molecule type" value="Genomic_DNA"/>
</dbReference>
<dbReference type="GO" id="GO:0071555">
    <property type="term" value="P:cell wall organization"/>
    <property type="evidence" value="ECO:0007669"/>
    <property type="project" value="UniProtKB-UniRule"/>
</dbReference>
<keyword evidence="6 7" id="KW-0961">Cell wall biogenesis/degradation</keyword>
<feature type="signal peptide" evidence="8">
    <location>
        <begin position="1"/>
        <end position="24"/>
    </location>
</feature>
<comment type="similarity">
    <text evidence="2">Belongs to the YkuD family.</text>
</comment>
<dbReference type="AlphaFoldDB" id="W0RSM9"/>
<dbReference type="GO" id="GO:0008360">
    <property type="term" value="P:regulation of cell shape"/>
    <property type="evidence" value="ECO:0007669"/>
    <property type="project" value="UniProtKB-UniRule"/>
</dbReference>
<dbReference type="Proteomes" id="UP000019151">
    <property type="component" value="Plasmid 1"/>
</dbReference>
<dbReference type="InterPro" id="IPR005490">
    <property type="entry name" value="LD_TPept_cat_dom"/>
</dbReference>
<proteinExistence type="inferred from homology"/>
<dbReference type="PANTHER" id="PTHR30582">
    <property type="entry name" value="L,D-TRANSPEPTIDASE"/>
    <property type="match status" value="1"/>
</dbReference>
<evidence type="ECO:0000256" key="3">
    <source>
        <dbReference type="ARBA" id="ARBA00022679"/>
    </source>
</evidence>
<dbReference type="KEGG" id="gba:J421_5058"/>
<evidence type="ECO:0000313" key="10">
    <source>
        <dbReference type="EMBL" id="AHG92593.1"/>
    </source>
</evidence>
<evidence type="ECO:0000256" key="7">
    <source>
        <dbReference type="PROSITE-ProRule" id="PRU01373"/>
    </source>
</evidence>
<keyword evidence="3" id="KW-0808">Transferase</keyword>
<dbReference type="PROSITE" id="PS52029">
    <property type="entry name" value="LD_TPASE"/>
    <property type="match status" value="1"/>
</dbReference>
<name>W0RSM9_9BACT</name>
<geneLocation type="plasmid" evidence="10 11">
    <name>1</name>
</geneLocation>